<gene>
    <name evidence="2" type="ORF">BT96DRAFT_155432</name>
</gene>
<reference evidence="2" key="1">
    <citation type="journal article" date="2019" name="Environ. Microbiol.">
        <title>Fungal ecological strategies reflected in gene transcription - a case study of two litter decomposers.</title>
        <authorList>
            <person name="Barbi F."/>
            <person name="Kohler A."/>
            <person name="Barry K."/>
            <person name="Baskaran P."/>
            <person name="Daum C."/>
            <person name="Fauchery L."/>
            <person name="Ihrmark K."/>
            <person name="Kuo A."/>
            <person name="LaButti K."/>
            <person name="Lipzen A."/>
            <person name="Morin E."/>
            <person name="Grigoriev I.V."/>
            <person name="Henrissat B."/>
            <person name="Lindahl B."/>
            <person name="Martin F."/>
        </authorList>
    </citation>
    <scope>NUCLEOTIDE SEQUENCE</scope>
    <source>
        <strain evidence="2">JB14</strain>
    </source>
</reference>
<feature type="compositionally biased region" description="Polar residues" evidence="1">
    <location>
        <begin position="7"/>
        <end position="23"/>
    </location>
</feature>
<sequence length="250" mass="28167">MQEPYPRSQSVLQTRSSSFQTTASRILHKFSNFKVRIGNNSRNNKSIDDNDKNPYRETRSMDLDMHVTKPYMSQPMLSIPNMLHENDNDSSGSSPRSMHMPSRRPVDGLPQTSFDVARIKHRYQAQLENEPEVPSSRKRPTTSDSTATITPQSTHPPPPLPPITMTSTTNVPSLSKLLYLNLTQLRLRGLLQLRIPQPFPLADLLYRDSPSLSQAVGSASSCPKTRVPLPVYPLPSSSDNQHCLFSIYPR</sequence>
<protein>
    <submittedName>
        <fullName evidence="2">Uncharacterized protein</fullName>
    </submittedName>
</protein>
<proteinExistence type="predicted"/>
<feature type="region of interest" description="Disordered" evidence="1">
    <location>
        <begin position="124"/>
        <end position="160"/>
    </location>
</feature>
<dbReference type="Proteomes" id="UP000799118">
    <property type="component" value="Unassembled WGS sequence"/>
</dbReference>
<dbReference type="OrthoDB" id="5865767at2759"/>
<feature type="region of interest" description="Disordered" evidence="1">
    <location>
        <begin position="1"/>
        <end position="23"/>
    </location>
</feature>
<name>A0A6A4HAJ8_9AGAR</name>
<dbReference type="EMBL" id="ML769533">
    <property type="protein sequence ID" value="KAE9395319.1"/>
    <property type="molecule type" value="Genomic_DNA"/>
</dbReference>
<evidence type="ECO:0000313" key="3">
    <source>
        <dbReference type="Proteomes" id="UP000799118"/>
    </source>
</evidence>
<feature type="region of interest" description="Disordered" evidence="1">
    <location>
        <begin position="38"/>
        <end position="63"/>
    </location>
</feature>
<accession>A0A6A4HAJ8</accession>
<feature type="compositionally biased region" description="Low complexity" evidence="1">
    <location>
        <begin position="90"/>
        <end position="100"/>
    </location>
</feature>
<feature type="compositionally biased region" description="Basic and acidic residues" evidence="1">
    <location>
        <begin position="45"/>
        <end position="63"/>
    </location>
</feature>
<feature type="region of interest" description="Disordered" evidence="1">
    <location>
        <begin position="79"/>
        <end position="110"/>
    </location>
</feature>
<organism evidence="2 3">
    <name type="scientific">Gymnopus androsaceus JB14</name>
    <dbReference type="NCBI Taxonomy" id="1447944"/>
    <lineage>
        <taxon>Eukaryota</taxon>
        <taxon>Fungi</taxon>
        <taxon>Dikarya</taxon>
        <taxon>Basidiomycota</taxon>
        <taxon>Agaricomycotina</taxon>
        <taxon>Agaricomycetes</taxon>
        <taxon>Agaricomycetidae</taxon>
        <taxon>Agaricales</taxon>
        <taxon>Marasmiineae</taxon>
        <taxon>Omphalotaceae</taxon>
        <taxon>Gymnopus</taxon>
    </lineage>
</organism>
<dbReference type="AlphaFoldDB" id="A0A6A4HAJ8"/>
<keyword evidence="3" id="KW-1185">Reference proteome</keyword>
<evidence type="ECO:0000313" key="2">
    <source>
        <dbReference type="EMBL" id="KAE9395319.1"/>
    </source>
</evidence>
<evidence type="ECO:0000256" key="1">
    <source>
        <dbReference type="SAM" id="MobiDB-lite"/>
    </source>
</evidence>